<comment type="caution">
    <text evidence="2">The sequence shown here is derived from an EMBL/GenBank/DDBJ whole genome shotgun (WGS) entry which is preliminary data.</text>
</comment>
<feature type="compositionally biased region" description="Polar residues" evidence="1">
    <location>
        <begin position="43"/>
        <end position="54"/>
    </location>
</feature>
<feature type="region of interest" description="Disordered" evidence="1">
    <location>
        <begin position="1"/>
        <end position="61"/>
    </location>
</feature>
<gene>
    <name evidence="2" type="ORF">ACFFX0_29260</name>
</gene>
<keyword evidence="3" id="KW-1185">Reference proteome</keyword>
<reference evidence="2 3" key="1">
    <citation type="submission" date="2024-09" db="EMBL/GenBank/DDBJ databases">
        <authorList>
            <person name="Sun Q."/>
            <person name="Mori K."/>
        </authorList>
    </citation>
    <scope>NUCLEOTIDE SEQUENCE [LARGE SCALE GENOMIC DNA]</scope>
    <source>
        <strain evidence="2 3">CCM 7609</strain>
    </source>
</reference>
<name>A0ABV5G8V5_9MICC</name>
<proteinExistence type="predicted"/>
<evidence type="ECO:0000313" key="2">
    <source>
        <dbReference type="EMBL" id="MFB9075049.1"/>
    </source>
</evidence>
<organism evidence="2 3">
    <name type="scientific">Citricoccus parietis</name>
    <dbReference type="NCBI Taxonomy" id="592307"/>
    <lineage>
        <taxon>Bacteria</taxon>
        <taxon>Bacillati</taxon>
        <taxon>Actinomycetota</taxon>
        <taxon>Actinomycetes</taxon>
        <taxon>Micrococcales</taxon>
        <taxon>Micrococcaceae</taxon>
        <taxon>Citricoccus</taxon>
    </lineage>
</organism>
<dbReference type="EMBL" id="JBHMFI010000009">
    <property type="protein sequence ID" value="MFB9075049.1"/>
    <property type="molecule type" value="Genomic_DNA"/>
</dbReference>
<evidence type="ECO:0000313" key="3">
    <source>
        <dbReference type="Proteomes" id="UP001589575"/>
    </source>
</evidence>
<accession>A0ABV5G8V5</accession>
<sequence>MRTAPSAGCPLHRRKEPKQVAPNDNNGGSEDSKCVNRPPAPNPNTSGPQYSEYSTGWEVAV</sequence>
<evidence type="ECO:0000256" key="1">
    <source>
        <dbReference type="SAM" id="MobiDB-lite"/>
    </source>
</evidence>
<protein>
    <submittedName>
        <fullName evidence="2">Uncharacterized protein</fullName>
    </submittedName>
</protein>
<dbReference type="Proteomes" id="UP001589575">
    <property type="component" value="Unassembled WGS sequence"/>
</dbReference>